<name>A0A409YV53_9AGAR</name>
<evidence type="ECO:0000313" key="3">
    <source>
        <dbReference type="Proteomes" id="UP000284842"/>
    </source>
</evidence>
<feature type="compositionally biased region" description="Low complexity" evidence="1">
    <location>
        <begin position="1"/>
        <end position="21"/>
    </location>
</feature>
<gene>
    <name evidence="2" type="ORF">CVT24_011322</name>
</gene>
<evidence type="ECO:0000256" key="1">
    <source>
        <dbReference type="SAM" id="MobiDB-lite"/>
    </source>
</evidence>
<dbReference type="AlphaFoldDB" id="A0A409YV53"/>
<protein>
    <submittedName>
        <fullName evidence="2">Uncharacterized protein</fullName>
    </submittedName>
</protein>
<organism evidence="2 3">
    <name type="scientific">Panaeolus cyanescens</name>
    <dbReference type="NCBI Taxonomy" id="181874"/>
    <lineage>
        <taxon>Eukaryota</taxon>
        <taxon>Fungi</taxon>
        <taxon>Dikarya</taxon>
        <taxon>Basidiomycota</taxon>
        <taxon>Agaricomycotina</taxon>
        <taxon>Agaricomycetes</taxon>
        <taxon>Agaricomycetidae</taxon>
        <taxon>Agaricales</taxon>
        <taxon>Agaricineae</taxon>
        <taxon>Galeropsidaceae</taxon>
        <taxon>Panaeolus</taxon>
    </lineage>
</organism>
<reference evidence="2 3" key="1">
    <citation type="journal article" date="2018" name="Evol. Lett.">
        <title>Horizontal gene cluster transfer increased hallucinogenic mushroom diversity.</title>
        <authorList>
            <person name="Reynolds H.T."/>
            <person name="Vijayakumar V."/>
            <person name="Gluck-Thaler E."/>
            <person name="Korotkin H.B."/>
            <person name="Matheny P.B."/>
            <person name="Slot J.C."/>
        </authorList>
    </citation>
    <scope>NUCLEOTIDE SEQUENCE [LARGE SCALE GENOMIC DNA]</scope>
    <source>
        <strain evidence="2 3">2629</strain>
    </source>
</reference>
<feature type="compositionally biased region" description="Acidic residues" evidence="1">
    <location>
        <begin position="38"/>
        <end position="47"/>
    </location>
</feature>
<accession>A0A409YV53</accession>
<evidence type="ECO:0000313" key="2">
    <source>
        <dbReference type="EMBL" id="PPR06849.1"/>
    </source>
</evidence>
<dbReference type="Proteomes" id="UP000284842">
    <property type="component" value="Unassembled WGS sequence"/>
</dbReference>
<comment type="caution">
    <text evidence="2">The sequence shown here is derived from an EMBL/GenBank/DDBJ whole genome shotgun (WGS) entry which is preliminary data.</text>
</comment>
<sequence>MKQPTTKAQKTTAKATATSSKQSRKSKAAPLVVPIAEPVEEQQDDSTLETRNTNGLLDIALEEFERSKRSGKDGDIVMDVETVSGGVNVPIAEETPKVHGYREYVSISSATQQSQVKSLKRDPSVMPTNIGTSISTCMKDKSCGHYMYLNASDFCLACEEDSIRLRPATWGTTGKDNVHARGPVHLETQCRQCGDYIPHTCSMF</sequence>
<feature type="region of interest" description="Disordered" evidence="1">
    <location>
        <begin position="1"/>
        <end position="51"/>
    </location>
</feature>
<dbReference type="EMBL" id="NHTK01000571">
    <property type="protein sequence ID" value="PPR06849.1"/>
    <property type="molecule type" value="Genomic_DNA"/>
</dbReference>
<keyword evidence="3" id="KW-1185">Reference proteome</keyword>
<dbReference type="InParanoid" id="A0A409YV53"/>
<proteinExistence type="predicted"/>